<dbReference type="EMBL" id="CP012508">
    <property type="protein sequence ID" value="ALB22263.1"/>
    <property type="molecule type" value="Genomic_DNA"/>
</dbReference>
<dbReference type="RefSeq" id="WP_017377997.1">
    <property type="nucleotide sequence ID" value="NZ_CP012508.1"/>
</dbReference>
<feature type="region of interest" description="Disordered" evidence="1">
    <location>
        <begin position="96"/>
        <end position="116"/>
    </location>
</feature>
<name>A0A1L6TAT4_PISSA</name>
<dbReference type="AlphaFoldDB" id="A0A1L6TAT4"/>
<reference evidence="2 3" key="1">
    <citation type="journal article" date="2014" name="Genome Announc.">
        <title>Comparative Genome Analysis of Two Isolates of the Fish Pathogen Piscirickettsia salmonis from Different Hosts Reveals Major Differences in Virulence-Associated Secretion Systems.</title>
        <authorList>
            <person name="Bohle H."/>
            <person name="Henriquez P."/>
            <person name="Grothusen H."/>
            <person name="Navas E."/>
            <person name="Sandoval A."/>
            <person name="Bustamante F."/>
            <person name="Bustos P."/>
            <person name="Mancilla M."/>
        </authorList>
    </citation>
    <scope>NUCLEOTIDE SEQUENCE [LARGE SCALE GENOMIC DNA]</scope>
    <source>
        <strain evidence="3">B1-32597</strain>
    </source>
</reference>
<evidence type="ECO:0000313" key="2">
    <source>
        <dbReference type="EMBL" id="ALB22263.1"/>
    </source>
</evidence>
<organism evidence="2 3">
    <name type="scientific">Piscirickettsia salmonis</name>
    <dbReference type="NCBI Taxonomy" id="1238"/>
    <lineage>
        <taxon>Bacteria</taxon>
        <taxon>Pseudomonadati</taxon>
        <taxon>Pseudomonadota</taxon>
        <taxon>Gammaproteobacteria</taxon>
        <taxon>Thiotrichales</taxon>
        <taxon>Piscirickettsiaceae</taxon>
        <taxon>Piscirickettsia</taxon>
    </lineage>
</organism>
<gene>
    <name evidence="2" type="ORF">KU39_1080</name>
</gene>
<proteinExistence type="predicted"/>
<evidence type="ECO:0000313" key="3">
    <source>
        <dbReference type="Proteomes" id="UP000029558"/>
    </source>
</evidence>
<evidence type="ECO:0000256" key="1">
    <source>
        <dbReference type="SAM" id="MobiDB-lite"/>
    </source>
</evidence>
<sequence length="149" mass="16758">MADFQSIVLPKRQDLCYFASMKQDQGLLDPKNLTPSEAATASVGTAFDDKLAQLLNLPEHSLLKQEICPKDDNVLPKDIWNYALFKKKSEGKEGFFNQASRKQDNENKKLFSKPGDGSQMLMYLSHLKKQQVLGQPSSPSLDDLNQLLN</sequence>
<dbReference type="Proteomes" id="UP000029558">
    <property type="component" value="Chromosome"/>
</dbReference>
<accession>A0A1L6TAT4</accession>
<protein>
    <submittedName>
        <fullName evidence="2">Dot/Icm secretion system substrate</fullName>
    </submittedName>
</protein>